<dbReference type="RefSeq" id="WP_185270762.1">
    <property type="nucleotide sequence ID" value="NZ_CP055156.1"/>
</dbReference>
<evidence type="ECO:0000313" key="2">
    <source>
        <dbReference type="EMBL" id="QNF34281.1"/>
    </source>
</evidence>
<evidence type="ECO:0000313" key="3">
    <source>
        <dbReference type="Proteomes" id="UP000515237"/>
    </source>
</evidence>
<dbReference type="Proteomes" id="UP000515237">
    <property type="component" value="Chromosome"/>
</dbReference>
<reference evidence="2 3" key="1">
    <citation type="journal article" date="2018" name="Int. J. Syst. Evol. Microbiol.">
        <title>Adhaeribacter swui sp. nov., isolated from wet mud.</title>
        <authorList>
            <person name="Kim D.U."/>
            <person name="Kim K.W."/>
            <person name="Kang M.S."/>
            <person name="Kim J.Y."/>
            <person name="Jang J.H."/>
            <person name="Kim M.K."/>
        </authorList>
    </citation>
    <scope>NUCLEOTIDE SEQUENCE [LARGE SCALE GENOMIC DNA]</scope>
    <source>
        <strain evidence="2 3">KCTC 52873</strain>
    </source>
</reference>
<sequence length="139" mass="15222">MKKQFARIICLCLALVITLGSVGMAATEQICLMAGIGNMPAKPQADSCCTKEKKEKPTSAKTKVSQKCCITATQYHKLQTPAAEKPNTVKVPVLLPLEQEVAFEWYVPVPVDTTTFVDNNKSPPLFGTELLKSLHQFLV</sequence>
<feature type="chain" id="PRO_5028982502" evidence="1">
    <location>
        <begin position="26"/>
        <end position="139"/>
    </location>
</feature>
<feature type="signal peptide" evidence="1">
    <location>
        <begin position="1"/>
        <end position="25"/>
    </location>
</feature>
<protein>
    <submittedName>
        <fullName evidence="2">Uncharacterized protein</fullName>
    </submittedName>
</protein>
<dbReference type="AlphaFoldDB" id="A0A7G7GAU7"/>
<accession>A0A7G7GAU7</accession>
<name>A0A7G7GAU7_9BACT</name>
<evidence type="ECO:0000256" key="1">
    <source>
        <dbReference type="SAM" id="SignalP"/>
    </source>
</evidence>
<dbReference type="KEGG" id="aswu:HUW51_16700"/>
<keyword evidence="1" id="KW-0732">Signal</keyword>
<gene>
    <name evidence="2" type="ORF">HUW51_16700</name>
</gene>
<organism evidence="2 3">
    <name type="scientific">Adhaeribacter swui</name>
    <dbReference type="NCBI Taxonomy" id="2086471"/>
    <lineage>
        <taxon>Bacteria</taxon>
        <taxon>Pseudomonadati</taxon>
        <taxon>Bacteroidota</taxon>
        <taxon>Cytophagia</taxon>
        <taxon>Cytophagales</taxon>
        <taxon>Hymenobacteraceae</taxon>
        <taxon>Adhaeribacter</taxon>
    </lineage>
</organism>
<dbReference type="EMBL" id="CP055156">
    <property type="protein sequence ID" value="QNF34281.1"/>
    <property type="molecule type" value="Genomic_DNA"/>
</dbReference>
<keyword evidence="3" id="KW-1185">Reference proteome</keyword>
<proteinExistence type="predicted"/>